<keyword evidence="3" id="KW-1185">Reference proteome</keyword>
<reference evidence="2 3" key="1">
    <citation type="submission" date="2016-12" db="EMBL/GenBank/DDBJ databases">
        <title>The draft genome sequence of Actinophytocola xinjiangensis.</title>
        <authorList>
            <person name="Wang W."/>
            <person name="Yuan L."/>
        </authorList>
    </citation>
    <scope>NUCLEOTIDE SEQUENCE [LARGE SCALE GENOMIC DNA]</scope>
    <source>
        <strain evidence="2 3">CGMCC 4.4663</strain>
    </source>
</reference>
<dbReference type="Gene3D" id="1.10.510.10">
    <property type="entry name" value="Transferase(Phosphotransferase) domain 1"/>
    <property type="match status" value="1"/>
</dbReference>
<dbReference type="AlphaFoldDB" id="A0A7Z0WEF0"/>
<dbReference type="Pfam" id="PF01636">
    <property type="entry name" value="APH"/>
    <property type="match status" value="1"/>
</dbReference>
<evidence type="ECO:0000313" key="2">
    <source>
        <dbReference type="EMBL" id="OLF05389.1"/>
    </source>
</evidence>
<dbReference type="InterPro" id="IPR011009">
    <property type="entry name" value="Kinase-like_dom_sf"/>
</dbReference>
<name>A0A7Z0WEF0_9PSEU</name>
<proteinExistence type="predicted"/>
<organism evidence="2 3">
    <name type="scientific">Actinophytocola xinjiangensis</name>
    <dbReference type="NCBI Taxonomy" id="485602"/>
    <lineage>
        <taxon>Bacteria</taxon>
        <taxon>Bacillati</taxon>
        <taxon>Actinomycetota</taxon>
        <taxon>Actinomycetes</taxon>
        <taxon>Pseudonocardiales</taxon>
        <taxon>Pseudonocardiaceae</taxon>
    </lineage>
</organism>
<protein>
    <recommendedName>
        <fullName evidence="1">Aminoglycoside phosphotransferase domain-containing protein</fullName>
    </recommendedName>
</protein>
<dbReference type="OrthoDB" id="115252at2"/>
<feature type="domain" description="Aminoglycoside phosphotransferase" evidence="1">
    <location>
        <begin position="12"/>
        <end position="235"/>
    </location>
</feature>
<dbReference type="InterPro" id="IPR002575">
    <property type="entry name" value="Aminoglycoside_PTrfase"/>
</dbReference>
<evidence type="ECO:0000313" key="3">
    <source>
        <dbReference type="Proteomes" id="UP000185696"/>
    </source>
</evidence>
<dbReference type="SUPFAM" id="SSF56112">
    <property type="entry name" value="Protein kinase-like (PK-like)"/>
    <property type="match status" value="1"/>
</dbReference>
<accession>A0A7Z0WEF0</accession>
<dbReference type="EMBL" id="MSIF01000030">
    <property type="protein sequence ID" value="OLF05389.1"/>
    <property type="molecule type" value="Genomic_DNA"/>
</dbReference>
<evidence type="ECO:0000259" key="1">
    <source>
        <dbReference type="Pfam" id="PF01636"/>
    </source>
</evidence>
<comment type="caution">
    <text evidence="2">The sequence shown here is derived from an EMBL/GenBank/DDBJ whole genome shotgun (WGS) entry which is preliminary data.</text>
</comment>
<gene>
    <name evidence="2" type="ORF">BLA60_36495</name>
</gene>
<sequence>MRAWGLTPADVEYLPVGFGDHHWRVTDETGRRWFATVADLAAKPHNGIGVAAARDGLRRAMDTAAALAHLDFVLAPAGDPLVPLGDRHALSVFPYVDGVSGDFGDPPGDVGDLLATLHRQPPPPSTPLAGPALPGRATLDRALVETDRPWTGGPFAEPARDLLARHRPGLRRRLDEFDRLLAALPADLVVTHGEPHPGNVLRTGHGRLLVDWDTVGLAVPERDLWWLGEGRPPAVEFYRLRWDLDDLSVFVEQFRAPHTRTADTEQAWDGYADLVAR</sequence>
<dbReference type="Proteomes" id="UP000185696">
    <property type="component" value="Unassembled WGS sequence"/>
</dbReference>